<evidence type="ECO:0000256" key="8">
    <source>
        <dbReference type="ARBA" id="ARBA00022842"/>
    </source>
</evidence>
<protein>
    <recommendedName>
        <fullName evidence="1">ribose-phosphate diphosphokinase</fullName>
        <ecNumber evidence="1">2.7.6.1</ecNumber>
    </recommendedName>
</protein>
<dbReference type="GO" id="GO:0006015">
    <property type="term" value="P:5-phosphoribose 1-diphosphate biosynthetic process"/>
    <property type="evidence" value="ECO:0007669"/>
    <property type="project" value="TreeGrafter"/>
</dbReference>
<feature type="domain" description="Ribose-phosphate pyrophosphokinase N-terminal" evidence="12">
    <location>
        <begin position="1"/>
        <end position="117"/>
    </location>
</feature>
<comment type="similarity">
    <text evidence="10">Belongs to the ribose-phosphate pyrophosphokinase family.</text>
</comment>
<dbReference type="SUPFAM" id="SSF53271">
    <property type="entry name" value="PRTase-like"/>
    <property type="match status" value="2"/>
</dbReference>
<dbReference type="PANTHER" id="PTHR10210">
    <property type="entry name" value="RIBOSE-PHOSPHATE DIPHOSPHOKINASE FAMILY MEMBER"/>
    <property type="match status" value="1"/>
</dbReference>
<dbReference type="Pfam" id="PF00156">
    <property type="entry name" value="Pribosyltran"/>
    <property type="match status" value="1"/>
</dbReference>
<reference evidence="13 14" key="1">
    <citation type="journal article" date="2016" name="Nat. Commun.">
        <title>Thousands of microbial genomes shed light on interconnected biogeochemical processes in an aquifer system.</title>
        <authorList>
            <person name="Anantharaman K."/>
            <person name="Brown C.T."/>
            <person name="Hug L.A."/>
            <person name="Sharon I."/>
            <person name="Castelle C.J."/>
            <person name="Probst A.J."/>
            <person name="Thomas B.C."/>
            <person name="Singh A."/>
            <person name="Wilkins M.J."/>
            <person name="Karaoz U."/>
            <person name="Brodie E.L."/>
            <person name="Williams K.H."/>
            <person name="Hubbard S.S."/>
            <person name="Banfield J.F."/>
        </authorList>
    </citation>
    <scope>NUCLEOTIDE SEQUENCE [LARGE SCALE GENOMIC DNA]</scope>
</reference>
<dbReference type="InterPro" id="IPR005946">
    <property type="entry name" value="Rib-P_diPkinase"/>
</dbReference>
<keyword evidence="4 10" id="KW-0545">Nucleotide biosynthesis</keyword>
<dbReference type="Proteomes" id="UP000179072">
    <property type="component" value="Unassembled WGS sequence"/>
</dbReference>
<dbReference type="FunFam" id="3.40.50.2020:FF:000007">
    <property type="entry name" value="Ribose-phosphate pyrophosphokinase"/>
    <property type="match status" value="1"/>
</dbReference>
<name>A0A1F7IME5_9BACT</name>
<dbReference type="GO" id="GO:0005524">
    <property type="term" value="F:ATP binding"/>
    <property type="evidence" value="ECO:0007669"/>
    <property type="project" value="UniProtKB-KW"/>
</dbReference>
<evidence type="ECO:0000256" key="4">
    <source>
        <dbReference type="ARBA" id="ARBA00022727"/>
    </source>
</evidence>
<dbReference type="InterPro" id="IPR029099">
    <property type="entry name" value="Pribosyltran_N"/>
</dbReference>
<evidence type="ECO:0000259" key="12">
    <source>
        <dbReference type="Pfam" id="PF13793"/>
    </source>
</evidence>
<comment type="caution">
    <text evidence="13">The sequence shown here is derived from an EMBL/GenBank/DDBJ whole genome shotgun (WGS) entry which is preliminary data.</text>
</comment>
<dbReference type="InterPro" id="IPR029057">
    <property type="entry name" value="PRTase-like"/>
</dbReference>
<evidence type="ECO:0000256" key="9">
    <source>
        <dbReference type="ARBA" id="ARBA00049535"/>
    </source>
</evidence>
<evidence type="ECO:0000256" key="5">
    <source>
        <dbReference type="ARBA" id="ARBA00022741"/>
    </source>
</evidence>
<dbReference type="EMBL" id="MGAK01000015">
    <property type="protein sequence ID" value="OGK44525.1"/>
    <property type="molecule type" value="Genomic_DNA"/>
</dbReference>
<evidence type="ECO:0000256" key="1">
    <source>
        <dbReference type="ARBA" id="ARBA00013247"/>
    </source>
</evidence>
<dbReference type="Pfam" id="PF13793">
    <property type="entry name" value="Pribosyltran_N"/>
    <property type="match status" value="1"/>
</dbReference>
<dbReference type="EC" id="2.7.6.1" evidence="1"/>
<evidence type="ECO:0000256" key="3">
    <source>
        <dbReference type="ARBA" id="ARBA00022723"/>
    </source>
</evidence>
<dbReference type="STRING" id="1802060.A2957_00625"/>
<dbReference type="GO" id="GO:0000287">
    <property type="term" value="F:magnesium ion binding"/>
    <property type="evidence" value="ECO:0007669"/>
    <property type="project" value="InterPro"/>
</dbReference>
<dbReference type="CDD" id="cd06223">
    <property type="entry name" value="PRTases_typeI"/>
    <property type="match status" value="1"/>
</dbReference>
<evidence type="ECO:0000259" key="11">
    <source>
        <dbReference type="Pfam" id="PF00156"/>
    </source>
</evidence>
<keyword evidence="5" id="KW-0547">Nucleotide-binding</keyword>
<evidence type="ECO:0000256" key="7">
    <source>
        <dbReference type="ARBA" id="ARBA00022840"/>
    </source>
</evidence>
<proteinExistence type="inferred from homology"/>
<dbReference type="GO" id="GO:0002189">
    <property type="term" value="C:ribose phosphate diphosphokinase complex"/>
    <property type="evidence" value="ECO:0007669"/>
    <property type="project" value="TreeGrafter"/>
</dbReference>
<dbReference type="SMART" id="SM01400">
    <property type="entry name" value="Pribosyltran_N"/>
    <property type="match status" value="1"/>
</dbReference>
<dbReference type="GO" id="GO:0016301">
    <property type="term" value="F:kinase activity"/>
    <property type="evidence" value="ECO:0007669"/>
    <property type="project" value="UniProtKB-KW"/>
</dbReference>
<dbReference type="NCBIfam" id="TIGR01251">
    <property type="entry name" value="ribP_PPkin"/>
    <property type="match status" value="1"/>
</dbReference>
<evidence type="ECO:0000313" key="14">
    <source>
        <dbReference type="Proteomes" id="UP000179072"/>
    </source>
</evidence>
<keyword evidence="3" id="KW-0479">Metal-binding</keyword>
<dbReference type="AlphaFoldDB" id="A0A1F7IME5"/>
<comment type="catalytic activity">
    <reaction evidence="9">
        <text>D-ribose 5-phosphate + ATP = 5-phospho-alpha-D-ribose 1-diphosphate + AMP + H(+)</text>
        <dbReference type="Rhea" id="RHEA:15609"/>
        <dbReference type="ChEBI" id="CHEBI:15378"/>
        <dbReference type="ChEBI" id="CHEBI:30616"/>
        <dbReference type="ChEBI" id="CHEBI:58017"/>
        <dbReference type="ChEBI" id="CHEBI:78346"/>
        <dbReference type="ChEBI" id="CHEBI:456215"/>
        <dbReference type="EC" id="2.7.6.1"/>
    </reaction>
</comment>
<dbReference type="GO" id="GO:0006164">
    <property type="term" value="P:purine nucleotide biosynthetic process"/>
    <property type="evidence" value="ECO:0007669"/>
    <property type="project" value="TreeGrafter"/>
</dbReference>
<evidence type="ECO:0000256" key="6">
    <source>
        <dbReference type="ARBA" id="ARBA00022777"/>
    </source>
</evidence>
<evidence type="ECO:0000256" key="10">
    <source>
        <dbReference type="RuleBase" id="RU004324"/>
    </source>
</evidence>
<sequence>MKLFSGSNNLPLSEKISKIINISLSKAEIIRFGNSEVRVRIEDDVKNDVCVVIQPTSNPTDTNLMELFFFCDALKRQEARKVIGIIPYFGYARQDIQHRNGEAVSANVVIRFLKAVGFDKIYTIDLHNEATEGAFSIPFKNLSAMPLLAQHVAAYLSKKGIDAINPNNVGILIPDQGAIEQGRQFGELLFKTTDFPLAVVEKRRDAHSLNKVTSFGLYGDIKGKHVIIVDDMIVSGGTLIAAVDYLLAEHKVKSVYAAMTHHDFINDAVEKLSKSNIDQLFTTDTILLKDDQKFEKHQEITVAPLLANELEYYKTV</sequence>
<accession>A0A1F7IME5</accession>
<dbReference type="InterPro" id="IPR000836">
    <property type="entry name" value="PRTase_dom"/>
</dbReference>
<dbReference type="GO" id="GO:0005737">
    <property type="term" value="C:cytoplasm"/>
    <property type="evidence" value="ECO:0007669"/>
    <property type="project" value="TreeGrafter"/>
</dbReference>
<gene>
    <name evidence="13" type="ORF">A2957_00625</name>
</gene>
<organism evidence="13 14">
    <name type="scientific">Candidatus Roizmanbacteria bacterium RIFCSPLOWO2_01_FULL_38_11</name>
    <dbReference type="NCBI Taxonomy" id="1802060"/>
    <lineage>
        <taxon>Bacteria</taxon>
        <taxon>Candidatus Roizmaniibacteriota</taxon>
    </lineage>
</organism>
<dbReference type="GO" id="GO:0004749">
    <property type="term" value="F:ribose phosphate diphosphokinase activity"/>
    <property type="evidence" value="ECO:0007669"/>
    <property type="project" value="UniProtKB-EC"/>
</dbReference>
<dbReference type="Gene3D" id="3.40.50.2020">
    <property type="match status" value="2"/>
</dbReference>
<keyword evidence="6" id="KW-0418">Kinase</keyword>
<keyword evidence="2" id="KW-0808">Transferase</keyword>
<keyword evidence="8" id="KW-0460">Magnesium</keyword>
<evidence type="ECO:0000313" key="13">
    <source>
        <dbReference type="EMBL" id="OGK44525.1"/>
    </source>
</evidence>
<feature type="domain" description="Phosphoribosyltransferase" evidence="11">
    <location>
        <begin position="140"/>
        <end position="261"/>
    </location>
</feature>
<dbReference type="PANTHER" id="PTHR10210:SF32">
    <property type="entry name" value="RIBOSE-PHOSPHATE PYROPHOSPHOKINASE 2"/>
    <property type="match status" value="1"/>
</dbReference>
<keyword evidence="7" id="KW-0067">ATP-binding</keyword>
<evidence type="ECO:0000256" key="2">
    <source>
        <dbReference type="ARBA" id="ARBA00022679"/>
    </source>
</evidence>